<organism evidence="6 7">
    <name type="scientific">Trametes coccinea (strain BRFM310)</name>
    <name type="common">Pycnoporus coccineus</name>
    <dbReference type="NCBI Taxonomy" id="1353009"/>
    <lineage>
        <taxon>Eukaryota</taxon>
        <taxon>Fungi</taxon>
        <taxon>Dikarya</taxon>
        <taxon>Basidiomycota</taxon>
        <taxon>Agaricomycotina</taxon>
        <taxon>Agaricomycetes</taxon>
        <taxon>Polyporales</taxon>
        <taxon>Polyporaceae</taxon>
        <taxon>Trametes</taxon>
    </lineage>
</organism>
<dbReference type="Pfam" id="PF11470">
    <property type="entry name" value="TUG-UBL1"/>
    <property type="match status" value="1"/>
</dbReference>
<dbReference type="GO" id="GO:0005737">
    <property type="term" value="C:cytoplasm"/>
    <property type="evidence" value="ECO:0007669"/>
    <property type="project" value="TreeGrafter"/>
</dbReference>
<feature type="compositionally biased region" description="Low complexity" evidence="2">
    <location>
        <begin position="319"/>
        <end position="340"/>
    </location>
</feature>
<accession>A0A1Y2J4J9</accession>
<name>A0A1Y2J4J9_TRAC3</name>
<evidence type="ECO:0000256" key="1">
    <source>
        <dbReference type="ARBA" id="ARBA00009407"/>
    </source>
</evidence>
<dbReference type="Gene3D" id="2.30.29.30">
    <property type="entry name" value="Pleckstrin-homology domain (PH domain)/Phosphotyrosine-binding domain (PTB)"/>
    <property type="match status" value="1"/>
</dbReference>
<dbReference type="InterPro" id="IPR011993">
    <property type="entry name" value="PH-like_dom_sf"/>
</dbReference>
<feature type="compositionally biased region" description="Low complexity" evidence="2">
    <location>
        <begin position="404"/>
        <end position="415"/>
    </location>
</feature>
<feature type="compositionally biased region" description="Basic and acidic residues" evidence="2">
    <location>
        <begin position="127"/>
        <end position="140"/>
    </location>
</feature>
<dbReference type="Proteomes" id="UP000193067">
    <property type="component" value="Unassembled WGS sequence"/>
</dbReference>
<proteinExistence type="inferred from homology"/>
<evidence type="ECO:0000313" key="7">
    <source>
        <dbReference type="Proteomes" id="UP000193067"/>
    </source>
</evidence>
<dbReference type="Pfam" id="PF16979">
    <property type="entry name" value="SIN1_PH"/>
    <property type="match status" value="1"/>
</dbReference>
<dbReference type="Pfam" id="PF16978">
    <property type="entry name" value="CRIM"/>
    <property type="match status" value="1"/>
</dbReference>
<dbReference type="STRING" id="1353009.A0A1Y2J4J9"/>
<protein>
    <submittedName>
        <fullName evidence="6">SIN1-domain-containing protein</fullName>
    </submittedName>
</protein>
<evidence type="ECO:0000259" key="5">
    <source>
        <dbReference type="Pfam" id="PF16979"/>
    </source>
</evidence>
<feature type="region of interest" description="Disordered" evidence="2">
    <location>
        <begin position="233"/>
        <end position="449"/>
    </location>
</feature>
<comment type="similarity">
    <text evidence="1">Belongs to the SIN1 family.</text>
</comment>
<dbReference type="PANTHER" id="PTHR13335:SF1">
    <property type="entry name" value="TARGET OF RAPAMYCIN COMPLEX 2 SUBUNIT MAPKAP1"/>
    <property type="match status" value="1"/>
</dbReference>
<sequence length="921" mass="99874">MSLISDTDYLIHNLRLNYLRNIDDPYGPRIISLDPTYQANPYVVAAGLADVERWPELALPRSPTPSDDESGPSTRRRHSGFPGANLKYTTTIMGPSRTGMIGLRVDGKRASAQQRNSLRLSIRNGVKGKEGQESAARSEEAPITTEVIAATRTSPASTKRDGPKSPVKEGSAPSSLPVPNGSGIISGDASPQPQDGAQPPARRMPEFVPRFKMAAEMEARRRLRMMARANAPGMAPRVPMPAQNLNPEISSSSSSSEPESSEEEEALADDQDEEFDVNGEGDDSMELNDDEFDPEFAAGRGMGMNSDSASEGASILSGTNSMMSTNSSIIASSIPPSSSARVTRLSPVREGKHGEERERPSASPEPREDGQNIDEMFEMVTPAPRSEDDSGETEHPNASSTKMGSIGSTGTTPPGMFQRRPVPPRQPAKSALTAMLAATSNSSSSSNPFSELYSAISGRAESESMVVRVFFPMAREPAGRALELSVRKDATVEEVLGYALFTYWEEGWQPRIDEGLSGEEDPKWAIKCSAVGWILRIAEEDGEVDEDFPPPDRTGKISKFNFDAYAVLEATQSQIQQNKILESKIQRRISRVVVKKKSTGLLNATTNAANLAAPADSLLLGTSAGMGSLGSSVSMFPSSLGPSSSHGPPIFLRIRIASAADEPGHVSTTIQASGGMYMAEVLDAVCQKRKLNNPKDYALVVETREMKMNIPLDRTVRSLQGQRDLILMKKNMLREFGVDVRERKGTTDPNASIFSTDVATQEQSLSQMFDLMNAYRVRCSPQVHHAVPSIKNLQKYTVYRKVPMLVARSARVLAIDGGYIHIIPTVTKAKHVFDSGKTSSYHLKSVVTCSQSSKNSATFKLIVHSGAERSKRYEFEAESPKLAAEIVTTIRVLKSAMEKPGGGKTSRRNTRIGTVARPMGV</sequence>
<dbReference type="AlphaFoldDB" id="A0A1Y2J4J9"/>
<evidence type="ECO:0000259" key="4">
    <source>
        <dbReference type="Pfam" id="PF16978"/>
    </source>
</evidence>
<feature type="domain" description="SIN1-type PH" evidence="5">
    <location>
        <begin position="793"/>
        <end position="893"/>
    </location>
</feature>
<dbReference type="InterPro" id="IPR031313">
    <property type="entry name" value="Sin1_PH_dom"/>
</dbReference>
<dbReference type="GO" id="GO:0038203">
    <property type="term" value="P:TORC2 signaling"/>
    <property type="evidence" value="ECO:0007669"/>
    <property type="project" value="TreeGrafter"/>
</dbReference>
<dbReference type="InterPro" id="IPR031567">
    <property type="entry name" value="CRIM_dom"/>
</dbReference>
<feature type="domain" description="CRIM" evidence="4">
    <location>
        <begin position="429"/>
        <end position="579"/>
    </location>
</feature>
<feature type="region of interest" description="Disordered" evidence="2">
    <location>
        <begin position="56"/>
        <end position="89"/>
    </location>
</feature>
<evidence type="ECO:0000256" key="2">
    <source>
        <dbReference type="SAM" id="MobiDB-lite"/>
    </source>
</evidence>
<feature type="compositionally biased region" description="Basic and acidic residues" evidence="2">
    <location>
        <begin position="347"/>
        <end position="370"/>
    </location>
</feature>
<evidence type="ECO:0000259" key="3">
    <source>
        <dbReference type="Pfam" id="PF11470"/>
    </source>
</evidence>
<dbReference type="GO" id="GO:0031932">
    <property type="term" value="C:TORC2 complex"/>
    <property type="evidence" value="ECO:0007669"/>
    <property type="project" value="InterPro"/>
</dbReference>
<gene>
    <name evidence="6" type="ORF">PYCCODRAFT_353352</name>
</gene>
<feature type="compositionally biased region" description="Low complexity" evidence="2">
    <location>
        <begin position="247"/>
        <end position="258"/>
    </location>
</feature>
<dbReference type="OrthoDB" id="241990at2759"/>
<feature type="domain" description="TUG ubiquitin-like" evidence="3">
    <location>
        <begin position="664"/>
        <end position="711"/>
    </location>
</feature>
<dbReference type="InterPro" id="IPR008828">
    <property type="entry name" value="Sin1/Avo1"/>
</dbReference>
<evidence type="ECO:0000313" key="6">
    <source>
        <dbReference type="EMBL" id="OSD07823.1"/>
    </source>
</evidence>
<reference evidence="6 7" key="1">
    <citation type="journal article" date="2015" name="Biotechnol. Biofuels">
        <title>Enhanced degradation of softwood versus hardwood by the white-rot fungus Pycnoporus coccineus.</title>
        <authorList>
            <person name="Couturier M."/>
            <person name="Navarro D."/>
            <person name="Chevret D."/>
            <person name="Henrissat B."/>
            <person name="Piumi F."/>
            <person name="Ruiz-Duenas F.J."/>
            <person name="Martinez A.T."/>
            <person name="Grigoriev I.V."/>
            <person name="Riley R."/>
            <person name="Lipzen A."/>
            <person name="Berrin J.G."/>
            <person name="Master E.R."/>
            <person name="Rosso M.N."/>
        </authorList>
    </citation>
    <scope>NUCLEOTIDE SEQUENCE [LARGE SCALE GENOMIC DNA]</scope>
    <source>
        <strain evidence="6 7">BRFM310</strain>
    </source>
</reference>
<feature type="compositionally biased region" description="Low complexity" evidence="2">
    <location>
        <begin position="430"/>
        <end position="447"/>
    </location>
</feature>
<feature type="compositionally biased region" description="Acidic residues" evidence="2">
    <location>
        <begin position="259"/>
        <end position="294"/>
    </location>
</feature>
<keyword evidence="7" id="KW-1185">Reference proteome</keyword>
<feature type="compositionally biased region" description="Basic and acidic residues" evidence="2">
    <location>
        <begin position="385"/>
        <end position="395"/>
    </location>
</feature>
<dbReference type="PANTHER" id="PTHR13335">
    <property type="entry name" value="TARGET OF RAPAMYCIN COMPLEX 2 SUBUNIT MAPKAP1"/>
    <property type="match status" value="1"/>
</dbReference>
<feature type="region of interest" description="Disordered" evidence="2">
    <location>
        <begin position="106"/>
        <end position="208"/>
    </location>
</feature>
<feature type="compositionally biased region" description="Basic and acidic residues" evidence="2">
    <location>
        <begin position="158"/>
        <end position="167"/>
    </location>
</feature>
<dbReference type="EMBL" id="KZ084087">
    <property type="protein sequence ID" value="OSD07823.1"/>
    <property type="molecule type" value="Genomic_DNA"/>
</dbReference>
<dbReference type="InterPro" id="IPR021569">
    <property type="entry name" value="TUG-UBL1"/>
</dbReference>
<dbReference type="GO" id="GO:0005546">
    <property type="term" value="F:phosphatidylinositol-4,5-bisphosphate binding"/>
    <property type="evidence" value="ECO:0007669"/>
    <property type="project" value="TreeGrafter"/>
</dbReference>
<feature type="region of interest" description="Disordered" evidence="2">
    <location>
        <begin position="897"/>
        <end position="921"/>
    </location>
</feature>
<dbReference type="GO" id="GO:0005886">
    <property type="term" value="C:plasma membrane"/>
    <property type="evidence" value="ECO:0007669"/>
    <property type="project" value="TreeGrafter"/>
</dbReference>